<evidence type="ECO:0000313" key="3">
    <source>
        <dbReference type="EMBL" id="RIE15341.1"/>
    </source>
</evidence>
<dbReference type="Proteomes" id="UP000266042">
    <property type="component" value="Unassembled WGS sequence"/>
</dbReference>
<protein>
    <submittedName>
        <fullName evidence="2">Uncharacterized protein</fullName>
    </submittedName>
</protein>
<organism evidence="2 5">
    <name type="scientific">Candidatus Cryosericum hinesii</name>
    <dbReference type="NCBI Taxonomy" id="2290915"/>
    <lineage>
        <taxon>Bacteria</taxon>
        <taxon>Pseudomonadati</taxon>
        <taxon>Caldisericota/Cryosericota group</taxon>
        <taxon>Candidatus Cryosericota</taxon>
        <taxon>Candidatus Cryosericia</taxon>
        <taxon>Candidatus Cryosericales</taxon>
        <taxon>Candidatus Cryosericaceae</taxon>
        <taxon>Candidatus Cryosericum</taxon>
    </lineage>
</organism>
<reference evidence="4 5" key="1">
    <citation type="submission" date="2018-09" db="EMBL/GenBank/DDBJ databases">
        <title>Discovery and Ecogenomic Context for Candidatus Cryosericales, a Global Caldiserica Order Active in Thawing Permafrost.</title>
        <authorList>
            <person name="Martinez M.A."/>
            <person name="Woodcroft B.J."/>
            <person name="Ignacio Espinoza J.C."/>
            <person name="Zayed A."/>
            <person name="Singleton C.M."/>
            <person name="Boyd J."/>
            <person name="Li Y.-F."/>
            <person name="Purvine S."/>
            <person name="Maughan H."/>
            <person name="Hodgkins S.B."/>
            <person name="Anderson D."/>
            <person name="Sederholm M."/>
            <person name="Temperton B."/>
            <person name="Saleska S.R."/>
            <person name="Tyson G.W."/>
            <person name="Rich V.I."/>
        </authorList>
    </citation>
    <scope>NUCLEOTIDE SEQUENCE [LARGE SCALE GENOMIC DNA]</scope>
    <source>
        <strain evidence="3 4">SMC2</strain>
        <strain evidence="2 5">SMC3</strain>
    </source>
</reference>
<evidence type="ECO:0000313" key="5">
    <source>
        <dbReference type="Proteomes" id="UP000266042"/>
    </source>
</evidence>
<dbReference type="EMBL" id="QXIW01000006">
    <property type="protein sequence ID" value="RIE14820.1"/>
    <property type="molecule type" value="Genomic_DNA"/>
</dbReference>
<evidence type="ECO:0000313" key="2">
    <source>
        <dbReference type="EMBL" id="RIE14820.1"/>
    </source>
</evidence>
<sequence>MISCLIVGLLCCSLLAPVASAASTFTADLDLYRTHNKTTSDAAHELAAYVTAEVLFAHSLKGTTPQYRLLVRTYLTALDQVNSATRRVVRDQHASGRLLADILALATEKRVEASWILLKRGTAGQARFLTTITRTRLLVVRCKLLHTQLTQMGG</sequence>
<proteinExistence type="predicted"/>
<keyword evidence="4" id="KW-1185">Reference proteome</keyword>
<evidence type="ECO:0000313" key="4">
    <source>
        <dbReference type="Proteomes" id="UP000265724"/>
    </source>
</evidence>
<dbReference type="Proteomes" id="UP000265724">
    <property type="component" value="Unassembled WGS sequence"/>
</dbReference>
<evidence type="ECO:0000256" key="1">
    <source>
        <dbReference type="SAM" id="SignalP"/>
    </source>
</evidence>
<gene>
    <name evidence="3" type="ORF">SMC2_01435</name>
    <name evidence="2" type="ORF">SMC3_01055</name>
</gene>
<comment type="caution">
    <text evidence="2">The sequence shown here is derived from an EMBL/GenBank/DDBJ whole genome shotgun (WGS) entry which is preliminary data.</text>
</comment>
<feature type="signal peptide" evidence="1">
    <location>
        <begin position="1"/>
        <end position="21"/>
    </location>
</feature>
<name>A0A398DJ40_9BACT</name>
<keyword evidence="1" id="KW-0732">Signal</keyword>
<dbReference type="AlphaFoldDB" id="A0A398DJ40"/>
<dbReference type="EMBL" id="QXIX01000011">
    <property type="protein sequence ID" value="RIE15341.1"/>
    <property type="molecule type" value="Genomic_DNA"/>
</dbReference>
<feature type="chain" id="PRO_5017378029" evidence="1">
    <location>
        <begin position="22"/>
        <end position="154"/>
    </location>
</feature>
<accession>A0A398DJ40</accession>